<dbReference type="AlphaFoldDB" id="A0A4U0WGP1"/>
<keyword evidence="7" id="KW-1185">Reference proteome</keyword>
<evidence type="ECO:0000259" key="5">
    <source>
        <dbReference type="Pfam" id="PF08623"/>
    </source>
</evidence>
<evidence type="ECO:0000313" key="7">
    <source>
        <dbReference type="Proteomes" id="UP000308768"/>
    </source>
</evidence>
<dbReference type="Pfam" id="PF25782">
    <property type="entry name" value="TPR_CAND1"/>
    <property type="match status" value="1"/>
</dbReference>
<dbReference type="InterPro" id="IPR039852">
    <property type="entry name" value="CAND1/CAND2"/>
</dbReference>
<evidence type="ECO:0000256" key="1">
    <source>
        <dbReference type="ARBA" id="ARBA00007657"/>
    </source>
</evidence>
<name>A0A4U0WGP1_9PEZI</name>
<proteinExistence type="inferred from homology"/>
<dbReference type="GO" id="GO:0010265">
    <property type="term" value="P:SCF complex assembly"/>
    <property type="evidence" value="ECO:0007669"/>
    <property type="project" value="InterPro"/>
</dbReference>
<dbReference type="Gene3D" id="1.25.10.10">
    <property type="entry name" value="Leucine-rich Repeat Variant"/>
    <property type="match status" value="1"/>
</dbReference>
<feature type="domain" description="TATA-binding protein interacting (TIP20)" evidence="5">
    <location>
        <begin position="918"/>
        <end position="1084"/>
    </location>
</feature>
<sequence>AVVALSALAPYFSDGVLSLFVTHAIESLRDSHVTPAHRKLYINILGSLARSIPRKFGPYLKTLAPFILQPVSAEELEDQMAAADEDDERDPQIDEVREAALVALEACLASCTSDMLPYTSDIIEAATRFLKYDPNYADDENDDTMGETQSDEEDVDAFGEDEDFEEETGFDDEDDVSWKVRRCSAKLLYTLISTRGSGDLLEDGTLYTRVAPALVARFREREENVRLEVLSTLASLVRKTGDGATAPGLHGSEDANHIAMGPPSRKRRRGGSDAGMSDPYSSVLLSNGSSSPKPPPPQTGPQASLAKMVPEIVRGVSKLLKMSTLPTKQAVMTLLKDIVIAQQGGLSDYASHIFDPVIEIMKTSNSHIGSSAAVGNSVRVEALQLLGVIAESHPSQTLQPYLGRVIPALRVAAKEKYSKVSSEAIGAIEQYIKALTPPRSSGVGQQNAAYLENLYDVIVHRISAADTDTEVRQHAIHALGLLIGRTSGSQSSAFIVPSKRKEGLDLLSDRLRNELTRLASVRAIEDIALHAQKRAELPPEWVRSVSLELGVQLRKASRSLRGASLSALRRLAANPASRENLDDATITELVKLLIPLLTDNDLHLLGPALVILGTFAQDRARIVMNEEVINAVCFIVKTALSGGALDALLASVKTFGEQGVGQPLMQALLKNVGIGGNPDLLGKVIGTLLVSGGSTVGVKLNDFVNELNAAQDDQRKCLALSVLGEAGLRMGSASPLPPQMFMSQFSSRSEKVPLAAAVALGRAGAGNISTYLPAVLSTMNQSRQYLLLHTVREILQHNEAEADILPYSKTLWEHIIAASQNEDNKAIGAECIGRLAIIDPKVYLPQLQTFLNDRQTSVRGMVISALRFTFADTDEAYDENLRPIVVEMLTTMLNESDLENRRLALTTLNSAVHNKPGLIVPHLGQLLPLATKETMIKPELVREVTMGPFKHKVDDGLELRKSAYETLYALMLTAFSRLSLPELYDRVVAGVGDDHDIRILCILMLTKLITLAPEETVRRLDSLAEHFRVILSTKSKDNAVKQELEKSTETNKAVVKASVLLNREESRTKAGESPRVWSEYWEWVRKEFPTLIRGAEDELKAVGDNGRR</sequence>
<protein>
    <recommendedName>
        <fullName evidence="5">TATA-binding protein interacting (TIP20) domain-containing protein</fullName>
    </recommendedName>
</protein>
<dbReference type="EMBL" id="NAJN01001879">
    <property type="protein sequence ID" value="TKA60635.1"/>
    <property type="molecule type" value="Genomic_DNA"/>
</dbReference>
<feature type="compositionally biased region" description="Low complexity" evidence="4">
    <location>
        <begin position="281"/>
        <end position="291"/>
    </location>
</feature>
<evidence type="ECO:0000256" key="2">
    <source>
        <dbReference type="ARBA" id="ARBA00022737"/>
    </source>
</evidence>
<gene>
    <name evidence="6" type="ORF">B0A49_11775</name>
</gene>
<keyword evidence="2" id="KW-0677">Repeat</keyword>
<dbReference type="STRING" id="331657.A0A4U0WGP1"/>
<comment type="caution">
    <text evidence="6">The sequence shown here is derived from an EMBL/GenBank/DDBJ whole genome shotgun (WGS) entry which is preliminary data.</text>
</comment>
<dbReference type="OrthoDB" id="6260732at2759"/>
<dbReference type="InterPro" id="IPR016024">
    <property type="entry name" value="ARM-type_fold"/>
</dbReference>
<feature type="region of interest" description="Disordered" evidence="4">
    <location>
        <begin position="244"/>
        <end position="305"/>
    </location>
</feature>
<keyword evidence="3" id="KW-0833">Ubl conjugation pathway</keyword>
<evidence type="ECO:0000256" key="4">
    <source>
        <dbReference type="SAM" id="MobiDB-lite"/>
    </source>
</evidence>
<dbReference type="SUPFAM" id="SSF48371">
    <property type="entry name" value="ARM repeat"/>
    <property type="match status" value="1"/>
</dbReference>
<reference evidence="6 7" key="1">
    <citation type="submission" date="2017-03" db="EMBL/GenBank/DDBJ databases">
        <title>Genomes of endolithic fungi from Antarctica.</title>
        <authorList>
            <person name="Coleine C."/>
            <person name="Masonjones S."/>
            <person name="Stajich J.E."/>
        </authorList>
    </citation>
    <scope>NUCLEOTIDE SEQUENCE [LARGE SCALE GENOMIC DNA]</scope>
    <source>
        <strain evidence="6 7">CCFEE 5187</strain>
    </source>
</reference>
<evidence type="ECO:0000256" key="3">
    <source>
        <dbReference type="ARBA" id="ARBA00022786"/>
    </source>
</evidence>
<evidence type="ECO:0000313" key="6">
    <source>
        <dbReference type="EMBL" id="TKA60635.1"/>
    </source>
</evidence>
<accession>A0A4U0WGP1</accession>
<dbReference type="InterPro" id="IPR011989">
    <property type="entry name" value="ARM-like"/>
</dbReference>
<dbReference type="InterPro" id="IPR013932">
    <property type="entry name" value="TATA-bd_TIP120"/>
</dbReference>
<comment type="similarity">
    <text evidence="1">Belongs to the CAND family.</text>
</comment>
<dbReference type="Pfam" id="PF08623">
    <property type="entry name" value="TIP120"/>
    <property type="match status" value="1"/>
</dbReference>
<dbReference type="PANTHER" id="PTHR12696">
    <property type="entry name" value="TIP120"/>
    <property type="match status" value="1"/>
</dbReference>
<organism evidence="6 7">
    <name type="scientific">Cryomyces minteri</name>
    <dbReference type="NCBI Taxonomy" id="331657"/>
    <lineage>
        <taxon>Eukaryota</taxon>
        <taxon>Fungi</taxon>
        <taxon>Dikarya</taxon>
        <taxon>Ascomycota</taxon>
        <taxon>Pezizomycotina</taxon>
        <taxon>Dothideomycetes</taxon>
        <taxon>Dothideomycetes incertae sedis</taxon>
        <taxon>Cryomyces</taxon>
    </lineage>
</organism>
<dbReference type="Proteomes" id="UP000308768">
    <property type="component" value="Unassembled WGS sequence"/>
</dbReference>
<feature type="non-terminal residue" evidence="6">
    <location>
        <position position="1"/>
    </location>
</feature>